<evidence type="ECO:0000256" key="1">
    <source>
        <dbReference type="SAM" id="MobiDB-lite"/>
    </source>
</evidence>
<name>A0AAF0DCJ3_9EURO</name>
<gene>
    <name evidence="4" type="primary">TRP3_1</name>
    <name evidence="4" type="ORF">PRK78_001342</name>
</gene>
<reference evidence="4" key="1">
    <citation type="submission" date="2023-03" db="EMBL/GenBank/DDBJ databases">
        <title>Emydomyces testavorans Genome Sequence.</title>
        <authorList>
            <person name="Hoyer L."/>
        </authorList>
    </citation>
    <scope>NUCLEOTIDE SEQUENCE</scope>
    <source>
        <strain evidence="4">16-2883</strain>
    </source>
</reference>
<dbReference type="InterPro" id="IPR008893">
    <property type="entry name" value="WGR_domain"/>
</dbReference>
<dbReference type="Pfam" id="PF00533">
    <property type="entry name" value="BRCT"/>
    <property type="match status" value="1"/>
</dbReference>
<feature type="domain" description="BRCT" evidence="2">
    <location>
        <begin position="1"/>
        <end position="98"/>
    </location>
</feature>
<feature type="region of interest" description="Disordered" evidence="1">
    <location>
        <begin position="301"/>
        <end position="327"/>
    </location>
</feature>
<dbReference type="Pfam" id="PF05406">
    <property type="entry name" value="WGR"/>
    <property type="match status" value="1"/>
</dbReference>
<sequence length="327" mass="36315">MGKTFGKVNVCTAGDFGTQADKIKQWVEANGGIYSKQLTLDVTHLITTEAAFRKAVPEGKGPLSIPLPANYGYRKLRRTQCVQLNLKIVSIDWLEDSLLSKTKRPKREGPYLWSRKIKSEKKEALDEKKKTASKSGATRKQVHEIGIDGYHVYTDGAGVRYSAMLIRPTFLPRFRERHMLRMYESDSLPRMYTVFVKYSRVGKNAAQVLAPPGSTLDAALSIFNKFFKAKSGLNWNQRDKKAPPKTAKGVELPPDEGWFEYAPEKPPPAPRSLPSVPSVLPVPQHDEEAATAATIAMLEDAIRQMESSEPEESGTDGTSIQSPSTSC</sequence>
<dbReference type="PROSITE" id="PS51977">
    <property type="entry name" value="WGR"/>
    <property type="match status" value="1"/>
</dbReference>
<dbReference type="Gene3D" id="3.40.50.10190">
    <property type="entry name" value="BRCT domain"/>
    <property type="match status" value="1"/>
</dbReference>
<evidence type="ECO:0000313" key="5">
    <source>
        <dbReference type="Proteomes" id="UP001219355"/>
    </source>
</evidence>
<feature type="region of interest" description="Disordered" evidence="1">
    <location>
        <begin position="237"/>
        <end position="289"/>
    </location>
</feature>
<evidence type="ECO:0000313" key="4">
    <source>
        <dbReference type="EMBL" id="WEW55907.1"/>
    </source>
</evidence>
<organism evidence="4 5">
    <name type="scientific">Emydomyces testavorans</name>
    <dbReference type="NCBI Taxonomy" id="2070801"/>
    <lineage>
        <taxon>Eukaryota</taxon>
        <taxon>Fungi</taxon>
        <taxon>Dikarya</taxon>
        <taxon>Ascomycota</taxon>
        <taxon>Pezizomycotina</taxon>
        <taxon>Eurotiomycetes</taxon>
        <taxon>Eurotiomycetidae</taxon>
        <taxon>Onygenales</taxon>
        <taxon>Nannizziopsiaceae</taxon>
        <taxon>Emydomyces</taxon>
    </lineage>
</organism>
<feature type="domain" description="WGR" evidence="3">
    <location>
        <begin position="149"/>
        <end position="249"/>
    </location>
</feature>
<dbReference type="InterPro" id="IPR001357">
    <property type="entry name" value="BRCT_dom"/>
</dbReference>
<accession>A0AAF0DCJ3</accession>
<dbReference type="SUPFAM" id="SSF52113">
    <property type="entry name" value="BRCT domain"/>
    <property type="match status" value="1"/>
</dbReference>
<dbReference type="PROSITE" id="PS50172">
    <property type="entry name" value="BRCT"/>
    <property type="match status" value="1"/>
</dbReference>
<keyword evidence="5" id="KW-1185">Reference proteome</keyword>
<protein>
    <submittedName>
        <fullName evidence="4">Anthranilate synthase / indole-3-glycerol phosphate synthase</fullName>
    </submittedName>
</protein>
<dbReference type="Proteomes" id="UP001219355">
    <property type="component" value="Chromosome 1"/>
</dbReference>
<dbReference type="SUPFAM" id="SSF142921">
    <property type="entry name" value="WGR domain-like"/>
    <property type="match status" value="1"/>
</dbReference>
<feature type="compositionally biased region" description="Polar residues" evidence="1">
    <location>
        <begin position="315"/>
        <end position="327"/>
    </location>
</feature>
<dbReference type="InterPro" id="IPR036930">
    <property type="entry name" value="WGR_dom_sf"/>
</dbReference>
<proteinExistence type="predicted"/>
<dbReference type="AlphaFoldDB" id="A0AAF0DCJ3"/>
<feature type="compositionally biased region" description="Low complexity" evidence="1">
    <location>
        <begin position="272"/>
        <end position="283"/>
    </location>
</feature>
<dbReference type="EMBL" id="CP120627">
    <property type="protein sequence ID" value="WEW55907.1"/>
    <property type="molecule type" value="Genomic_DNA"/>
</dbReference>
<evidence type="ECO:0000259" key="3">
    <source>
        <dbReference type="PROSITE" id="PS51977"/>
    </source>
</evidence>
<evidence type="ECO:0000259" key="2">
    <source>
        <dbReference type="PROSITE" id="PS50172"/>
    </source>
</evidence>
<dbReference type="InterPro" id="IPR036420">
    <property type="entry name" value="BRCT_dom_sf"/>
</dbReference>